<dbReference type="InterPro" id="IPR002830">
    <property type="entry name" value="UbiD"/>
</dbReference>
<dbReference type="InterPro" id="IPR049383">
    <property type="entry name" value="UbiD-like_N"/>
</dbReference>
<feature type="domain" description="3-octaprenyl-4-hydroxybenzoate carboxy-lyase-like C-terminal" evidence="3">
    <location>
        <begin position="325"/>
        <end position="446"/>
    </location>
</feature>
<dbReference type="Pfam" id="PF20695">
    <property type="entry name" value="UbiD_N"/>
    <property type="match status" value="1"/>
</dbReference>
<dbReference type="GO" id="GO:0005737">
    <property type="term" value="C:cytoplasm"/>
    <property type="evidence" value="ECO:0007669"/>
    <property type="project" value="TreeGrafter"/>
</dbReference>
<accession>A0A1V4HQF5</accession>
<dbReference type="EMBL" id="MBTG01000004">
    <property type="protein sequence ID" value="OPH60472.1"/>
    <property type="molecule type" value="Genomic_DNA"/>
</dbReference>
<dbReference type="InterPro" id="IPR049381">
    <property type="entry name" value="UbiD-like_C"/>
</dbReference>
<feature type="domain" description="3-octaprenyl-4-hydroxybenzoate carboxy-lyase-like Rift-related" evidence="1">
    <location>
        <begin position="139"/>
        <end position="319"/>
    </location>
</feature>
<evidence type="ECO:0000313" key="4">
    <source>
        <dbReference type="EMBL" id="OPH60472.1"/>
    </source>
</evidence>
<evidence type="ECO:0000259" key="2">
    <source>
        <dbReference type="Pfam" id="PF20695"/>
    </source>
</evidence>
<comment type="caution">
    <text evidence="4">The sequence shown here is derived from an EMBL/GenBank/DDBJ whole genome shotgun (WGS) entry which is preliminary data.</text>
</comment>
<dbReference type="GO" id="GO:0016831">
    <property type="term" value="F:carboxy-lyase activity"/>
    <property type="evidence" value="ECO:0007669"/>
    <property type="project" value="InterPro"/>
</dbReference>
<evidence type="ECO:0000313" key="5">
    <source>
        <dbReference type="Proteomes" id="UP000190626"/>
    </source>
</evidence>
<sequence>MIKGGTYVTPTNLRAFLDILRRENEVIEISAPVDPNLELAEIHRRVIDEQGPALLFTNVKGSSFPVVSNLFGTTRRVDLAFGPKPEQFMKAFINATSTLLPPTPQALWGERALIMDLLKVGTKKIQPNQAPILGGFRRDNPLAGLPHLTSWQEDGGPFVTLPLVYTEHPDGGHHNLGMYRMQVYDDVTTGMHWQMHTGGGFHYHEAEKRQKPLPVTVFLGGPPALIASAIAPVPEHLPDLMLASLILGQKLPMVENPHGGHRLVAEAEFALCGVVPPHTRRAGAHFGHYSLAHDFPIFKVNHVWHRRDAIYPATIVGKPRQEDYFLGEFLQRLLEPAFPVAMPGVQHLWTYAETGFHPLAAAVVRESYSREALGTAFRILGEGQLSLTKFLIVTDKPTILANFSELLETVLERFNPGRDLFIFNKTSQDTLDYTDGQLNHGSKAVLLGTGDPVRELPRAYTAGELPEIEDIAVYCGGCLLVSGASYAAEPELPHRLLANAASRLTEWPLVILVDDASGIANDQSKFLWTVFTRFNPASDMYAQSCVNRHHIAYEVPIVIDARMKPGYPDELFPREDIVELVDRRWREYFV</sequence>
<name>A0A1V4HQF5_9BACL</name>
<dbReference type="SUPFAM" id="SSF50475">
    <property type="entry name" value="FMN-binding split barrel"/>
    <property type="match status" value="1"/>
</dbReference>
<dbReference type="STRING" id="1469647.BC351_17830"/>
<dbReference type="Pfam" id="PF01977">
    <property type="entry name" value="UbiD"/>
    <property type="match status" value="1"/>
</dbReference>
<feature type="domain" description="3-octaprenyl-4-hydroxybenzoate carboxy-lyase-like N-terminal" evidence="2">
    <location>
        <begin position="17"/>
        <end position="94"/>
    </location>
</feature>
<dbReference type="InterPro" id="IPR048304">
    <property type="entry name" value="UbiD_Rift_dom"/>
</dbReference>
<dbReference type="SUPFAM" id="SSF143968">
    <property type="entry name" value="UbiD C-terminal domain-like"/>
    <property type="match status" value="2"/>
</dbReference>
<gene>
    <name evidence="4" type="ORF">BC351_17830</name>
</gene>
<protein>
    <submittedName>
        <fullName evidence="4">4-hydroxybenzoate decarboxylase</fullName>
    </submittedName>
</protein>
<dbReference type="Gene3D" id="3.40.1670.10">
    <property type="entry name" value="UbiD C-terminal domain-like"/>
    <property type="match status" value="1"/>
</dbReference>
<keyword evidence="5" id="KW-1185">Reference proteome</keyword>
<evidence type="ECO:0000259" key="3">
    <source>
        <dbReference type="Pfam" id="PF20696"/>
    </source>
</evidence>
<dbReference type="PANTHER" id="PTHR30108:SF7">
    <property type="entry name" value="3-POLYPRENYL-4-HYDROXYBENZOATE DECARBOXYLASE"/>
    <property type="match status" value="1"/>
</dbReference>
<dbReference type="Proteomes" id="UP000190626">
    <property type="component" value="Unassembled WGS sequence"/>
</dbReference>
<dbReference type="Pfam" id="PF20696">
    <property type="entry name" value="UbiD_C"/>
    <property type="match status" value="1"/>
</dbReference>
<organism evidence="4 5">
    <name type="scientific">Paenibacillus ferrarius</name>
    <dbReference type="NCBI Taxonomy" id="1469647"/>
    <lineage>
        <taxon>Bacteria</taxon>
        <taxon>Bacillati</taxon>
        <taxon>Bacillota</taxon>
        <taxon>Bacilli</taxon>
        <taxon>Bacillales</taxon>
        <taxon>Paenibacillaceae</taxon>
        <taxon>Paenibacillus</taxon>
    </lineage>
</organism>
<proteinExistence type="predicted"/>
<evidence type="ECO:0000259" key="1">
    <source>
        <dbReference type="Pfam" id="PF01977"/>
    </source>
</evidence>
<dbReference type="PANTHER" id="PTHR30108">
    <property type="entry name" value="3-OCTAPRENYL-4-HYDROXYBENZOATE CARBOXY-LYASE-RELATED"/>
    <property type="match status" value="1"/>
</dbReference>
<reference evidence="5" key="1">
    <citation type="submission" date="2016-07" db="EMBL/GenBank/DDBJ databases">
        <authorList>
            <person name="Florea S."/>
            <person name="Webb J.S."/>
            <person name="Jaromczyk J."/>
            <person name="Schardl C.L."/>
        </authorList>
    </citation>
    <scope>NUCLEOTIDE SEQUENCE [LARGE SCALE GENOMIC DNA]</scope>
    <source>
        <strain evidence="5">CY1</strain>
    </source>
</reference>
<dbReference type="AlphaFoldDB" id="A0A1V4HQF5"/>
<dbReference type="NCBIfam" id="TIGR00148">
    <property type="entry name" value="UbiD family decarboxylase"/>
    <property type="match status" value="1"/>
</dbReference>